<evidence type="ECO:0000313" key="2">
    <source>
        <dbReference type="Proteomes" id="UP001196413"/>
    </source>
</evidence>
<gene>
    <name evidence="1" type="ORF">KIN20_032019</name>
</gene>
<evidence type="ECO:0000313" key="1">
    <source>
        <dbReference type="EMBL" id="KAJ1370322.1"/>
    </source>
</evidence>
<dbReference type="Proteomes" id="UP001196413">
    <property type="component" value="Unassembled WGS sequence"/>
</dbReference>
<accession>A0AAD5R6D1</accession>
<dbReference type="EMBL" id="JAHQIW010006768">
    <property type="protein sequence ID" value="KAJ1370322.1"/>
    <property type="molecule type" value="Genomic_DNA"/>
</dbReference>
<sequence>MSEQTVPRFIPKPTGFSTFSHRLWHIVSLPFRRSVPRLAFVTVVWITTYNVAVRLWKGPDHPINRFQWRRMENAGTLPDELLQKKKTVLDYHKSRFFNQDSAHVSVLAPD</sequence>
<name>A0AAD5R6D1_PARTN</name>
<keyword evidence="2" id="KW-1185">Reference proteome</keyword>
<organism evidence="1 2">
    <name type="scientific">Parelaphostrongylus tenuis</name>
    <name type="common">Meningeal worm</name>
    <dbReference type="NCBI Taxonomy" id="148309"/>
    <lineage>
        <taxon>Eukaryota</taxon>
        <taxon>Metazoa</taxon>
        <taxon>Ecdysozoa</taxon>
        <taxon>Nematoda</taxon>
        <taxon>Chromadorea</taxon>
        <taxon>Rhabditida</taxon>
        <taxon>Rhabditina</taxon>
        <taxon>Rhabditomorpha</taxon>
        <taxon>Strongyloidea</taxon>
        <taxon>Metastrongylidae</taxon>
        <taxon>Parelaphostrongylus</taxon>
    </lineage>
</organism>
<dbReference type="AlphaFoldDB" id="A0AAD5R6D1"/>
<reference evidence="1" key="1">
    <citation type="submission" date="2021-06" db="EMBL/GenBank/DDBJ databases">
        <title>Parelaphostrongylus tenuis whole genome reference sequence.</title>
        <authorList>
            <person name="Garwood T.J."/>
            <person name="Larsen P.A."/>
            <person name="Fountain-Jones N.M."/>
            <person name="Garbe J.R."/>
            <person name="Macchietto M.G."/>
            <person name="Kania S.A."/>
            <person name="Gerhold R.W."/>
            <person name="Richards J.E."/>
            <person name="Wolf T.M."/>
        </authorList>
    </citation>
    <scope>NUCLEOTIDE SEQUENCE</scope>
    <source>
        <strain evidence="1">MNPRO001-30</strain>
        <tissue evidence="1">Meninges</tissue>
    </source>
</reference>
<protein>
    <submittedName>
        <fullName evidence="1">Uncharacterized protein</fullName>
    </submittedName>
</protein>
<comment type="caution">
    <text evidence="1">The sequence shown here is derived from an EMBL/GenBank/DDBJ whole genome shotgun (WGS) entry which is preliminary data.</text>
</comment>
<proteinExistence type="predicted"/>